<dbReference type="InterPro" id="IPR016161">
    <property type="entry name" value="Ald_DH/histidinol_DH"/>
</dbReference>
<evidence type="ECO:0000256" key="1">
    <source>
        <dbReference type="ARBA" id="ARBA00022857"/>
    </source>
</evidence>
<accession>A0ABW5LRQ5</accession>
<keyword evidence="3" id="KW-1185">Reference proteome</keyword>
<organism evidence="2 3">
    <name type="scientific">Pseudotenacibaculum haliotis</name>
    <dbReference type="NCBI Taxonomy" id="1862138"/>
    <lineage>
        <taxon>Bacteria</taxon>
        <taxon>Pseudomonadati</taxon>
        <taxon>Bacteroidota</taxon>
        <taxon>Flavobacteriia</taxon>
        <taxon>Flavobacteriales</taxon>
        <taxon>Flavobacteriaceae</taxon>
        <taxon>Pseudotenacibaculum</taxon>
    </lineage>
</organism>
<sequence length="353" mass="41116">MSSIQNRINTFTELGKFLNQFSREETRKDSEVLNNDLFFDGFKHQMKLAQENNTWFTKDNILFSLENWSEALQKENLNRWISEESLHEHSNRTVAVVMAGNIPLVGFHDFLSVLVSGHSVLVKQSSNDKHLLPFIAKYLEYANESFKGKISFTEEKLEGYDAVIATGSNNTARYFEYYFKDKPSIIRKNRNSVAVIQGNENESDFEMLSDDVFRYFGLGCRSVSKLFVPRGFDFDPFFKGMYKQHEIIHNQKYANNYDYNKAVYLMSEFDILENGFLMIKEDESYASPIASIFYEYYDDPVDLKIKLHQDADHIQCIVANNFLENEVKFGQTQHPKLWDYADGINTLSFLSTI</sequence>
<name>A0ABW5LRQ5_9FLAO</name>
<evidence type="ECO:0000313" key="2">
    <source>
        <dbReference type="EMBL" id="MFD2567500.1"/>
    </source>
</evidence>
<gene>
    <name evidence="2" type="ORF">ACFSRZ_08950</name>
</gene>
<dbReference type="EMBL" id="JBHULH010000004">
    <property type="protein sequence ID" value="MFD2567500.1"/>
    <property type="molecule type" value="Genomic_DNA"/>
</dbReference>
<dbReference type="Pfam" id="PF05893">
    <property type="entry name" value="LuxC"/>
    <property type="match status" value="1"/>
</dbReference>
<reference evidence="3" key="1">
    <citation type="journal article" date="2019" name="Int. J. Syst. Evol. Microbiol.">
        <title>The Global Catalogue of Microorganisms (GCM) 10K type strain sequencing project: providing services to taxonomists for standard genome sequencing and annotation.</title>
        <authorList>
            <consortium name="The Broad Institute Genomics Platform"/>
            <consortium name="The Broad Institute Genome Sequencing Center for Infectious Disease"/>
            <person name="Wu L."/>
            <person name="Ma J."/>
        </authorList>
    </citation>
    <scope>NUCLEOTIDE SEQUENCE [LARGE SCALE GENOMIC DNA]</scope>
    <source>
        <strain evidence="3">KCTC 52127</strain>
    </source>
</reference>
<evidence type="ECO:0000313" key="3">
    <source>
        <dbReference type="Proteomes" id="UP001597508"/>
    </source>
</evidence>
<protein>
    <submittedName>
        <fullName evidence="2">Acyl-CoA reductase</fullName>
    </submittedName>
</protein>
<comment type="caution">
    <text evidence="2">The sequence shown here is derived from an EMBL/GenBank/DDBJ whole genome shotgun (WGS) entry which is preliminary data.</text>
</comment>
<dbReference type="Proteomes" id="UP001597508">
    <property type="component" value="Unassembled WGS sequence"/>
</dbReference>
<dbReference type="InterPro" id="IPR008670">
    <property type="entry name" value="CoA_reduct_LuxC"/>
</dbReference>
<proteinExistence type="predicted"/>
<keyword evidence="1" id="KW-0521">NADP</keyword>
<dbReference type="SUPFAM" id="SSF53720">
    <property type="entry name" value="ALDH-like"/>
    <property type="match status" value="1"/>
</dbReference>
<dbReference type="RefSeq" id="WP_379666210.1">
    <property type="nucleotide sequence ID" value="NZ_JBHULH010000004.1"/>
</dbReference>